<sequence>MIEKIRWGILGCAAIAEKAFIPALKKSKRAELLAIASRDWSKARAWADKFGIKKAYGSYDELLADPEIETVYNPLPNHLHHPLTMAALRAGKHVLCEKPLGLTAAEVKEMFTEAERQKCLVMEGFMYRFHPRLARALELLRDGLIGEPRLVRSTFAFIFDRDRGNYRWSPEMGGGALYDVGCYTINAARLVFKTEPEKISATAHLDEQTGIDLTSSLLCTFPGDRQALLTCSFELEFQSSLEIAGSLGRIVLDRAFSAKHFETEIQITRGQKTELIKFPPADQFLLMIEHFGEAIQGRTRPLLDFQDSYGNALAIEEALRQIRAK</sequence>
<gene>
    <name evidence="5" type="ORF">OP8BY_1378</name>
</gene>
<dbReference type="AlphaFoldDB" id="A0A3E2BPU8"/>
<dbReference type="SUPFAM" id="SSF51735">
    <property type="entry name" value="NAD(P)-binding Rossmann-fold domains"/>
    <property type="match status" value="1"/>
</dbReference>
<evidence type="ECO:0000259" key="4">
    <source>
        <dbReference type="Pfam" id="PF22725"/>
    </source>
</evidence>
<dbReference type="Proteomes" id="UP000257323">
    <property type="component" value="Unassembled WGS sequence"/>
</dbReference>
<dbReference type="InterPro" id="IPR000683">
    <property type="entry name" value="Gfo/Idh/MocA-like_OxRdtase_N"/>
</dbReference>
<keyword evidence="2" id="KW-0560">Oxidoreductase</keyword>
<dbReference type="InterPro" id="IPR055170">
    <property type="entry name" value="GFO_IDH_MocA-like_dom"/>
</dbReference>
<dbReference type="GO" id="GO:0000166">
    <property type="term" value="F:nucleotide binding"/>
    <property type="evidence" value="ECO:0007669"/>
    <property type="project" value="InterPro"/>
</dbReference>
<dbReference type="InterPro" id="IPR050984">
    <property type="entry name" value="Gfo/Idh/MocA_domain"/>
</dbReference>
<dbReference type="Pfam" id="PF22725">
    <property type="entry name" value="GFO_IDH_MocA_C3"/>
    <property type="match status" value="1"/>
</dbReference>
<feature type="domain" description="GFO/IDH/MocA-like oxidoreductase" evidence="4">
    <location>
        <begin position="135"/>
        <end position="250"/>
    </location>
</feature>
<dbReference type="Gene3D" id="3.40.50.720">
    <property type="entry name" value="NAD(P)-binding Rossmann-like Domain"/>
    <property type="match status" value="1"/>
</dbReference>
<evidence type="ECO:0000313" key="6">
    <source>
        <dbReference type="Proteomes" id="UP000257323"/>
    </source>
</evidence>
<evidence type="ECO:0000259" key="3">
    <source>
        <dbReference type="Pfam" id="PF01408"/>
    </source>
</evidence>
<dbReference type="PANTHER" id="PTHR22604:SF105">
    <property type="entry name" value="TRANS-1,2-DIHYDROBENZENE-1,2-DIOL DEHYDROGENASE"/>
    <property type="match status" value="1"/>
</dbReference>
<dbReference type="PANTHER" id="PTHR22604">
    <property type="entry name" value="OXIDOREDUCTASES"/>
    <property type="match status" value="1"/>
</dbReference>
<comment type="caution">
    <text evidence="5">The sequence shown here is derived from an EMBL/GenBank/DDBJ whole genome shotgun (WGS) entry which is preliminary data.</text>
</comment>
<dbReference type="GO" id="GO:0016491">
    <property type="term" value="F:oxidoreductase activity"/>
    <property type="evidence" value="ECO:0007669"/>
    <property type="project" value="UniProtKB-KW"/>
</dbReference>
<feature type="domain" description="Gfo/Idh/MocA-like oxidoreductase N-terminal" evidence="3">
    <location>
        <begin position="5"/>
        <end position="125"/>
    </location>
</feature>
<protein>
    <submittedName>
        <fullName evidence="5">NAD binding oxidoreductase</fullName>
    </submittedName>
</protein>
<dbReference type="SUPFAM" id="SSF55347">
    <property type="entry name" value="Glyceraldehyde-3-phosphate dehydrogenase-like, C-terminal domain"/>
    <property type="match status" value="1"/>
</dbReference>
<evidence type="ECO:0000313" key="5">
    <source>
        <dbReference type="EMBL" id="RFT16765.1"/>
    </source>
</evidence>
<reference evidence="5 6" key="1">
    <citation type="submission" date="2018-08" db="EMBL/GenBank/DDBJ databases">
        <title>Genome analysis of the thermophilic bacterium of the candidate phylum Aminicenantes from deep subsurface aquifer revealed its physiology and ecological role.</title>
        <authorList>
            <person name="Kadnikov V.V."/>
            <person name="Mardanov A.V."/>
            <person name="Beletsky A.V."/>
            <person name="Karnachuk O.V."/>
            <person name="Ravin N.V."/>
        </authorList>
    </citation>
    <scope>NUCLEOTIDE SEQUENCE [LARGE SCALE GENOMIC DNA]</scope>
    <source>
        <strain evidence="5">BY38</strain>
    </source>
</reference>
<name>A0A3E2BPU8_9BACT</name>
<proteinExistence type="inferred from homology"/>
<evidence type="ECO:0000256" key="2">
    <source>
        <dbReference type="ARBA" id="ARBA00023002"/>
    </source>
</evidence>
<dbReference type="InterPro" id="IPR036291">
    <property type="entry name" value="NAD(P)-bd_dom_sf"/>
</dbReference>
<organism evidence="5 6">
    <name type="scientific">Candidatus Saccharicenans subterraneus</name>
    <dbReference type="NCBI Taxonomy" id="2508984"/>
    <lineage>
        <taxon>Bacteria</taxon>
        <taxon>Candidatus Aminicenantota</taxon>
        <taxon>Candidatus Aminicenantia</taxon>
        <taxon>Candidatus Aminicenantales</taxon>
        <taxon>Candidatus Saccharicenantaceae</taxon>
        <taxon>Candidatus Saccharicenans</taxon>
    </lineage>
</organism>
<comment type="similarity">
    <text evidence="1">Belongs to the Gfo/Idh/MocA family.</text>
</comment>
<dbReference type="EMBL" id="QUAH01000002">
    <property type="protein sequence ID" value="RFT16765.1"/>
    <property type="molecule type" value="Genomic_DNA"/>
</dbReference>
<dbReference type="Pfam" id="PF01408">
    <property type="entry name" value="GFO_IDH_MocA"/>
    <property type="match status" value="1"/>
</dbReference>
<accession>A0A3E2BPU8</accession>
<dbReference type="Gene3D" id="3.30.360.10">
    <property type="entry name" value="Dihydrodipicolinate Reductase, domain 2"/>
    <property type="match status" value="1"/>
</dbReference>
<evidence type="ECO:0000256" key="1">
    <source>
        <dbReference type="ARBA" id="ARBA00010928"/>
    </source>
</evidence>